<keyword evidence="3" id="KW-0131">Cell cycle</keyword>
<dbReference type="GO" id="GO:0051301">
    <property type="term" value="P:cell division"/>
    <property type="evidence" value="ECO:0007669"/>
    <property type="project" value="UniProtKB-KW"/>
</dbReference>
<feature type="compositionally biased region" description="Low complexity" evidence="1">
    <location>
        <begin position="121"/>
        <end position="131"/>
    </location>
</feature>
<accession>U1PAX4</accession>
<feature type="region of interest" description="Disordered" evidence="1">
    <location>
        <begin position="107"/>
        <end position="131"/>
    </location>
</feature>
<dbReference type="AlphaFoldDB" id="U1PAX4"/>
<dbReference type="Pfam" id="PF00091">
    <property type="entry name" value="Tubulin"/>
    <property type="match status" value="1"/>
</dbReference>
<gene>
    <name evidence="3" type="ORF">J07HQW1_00739</name>
</gene>
<evidence type="ECO:0000259" key="2">
    <source>
        <dbReference type="SMART" id="SM00864"/>
    </source>
</evidence>
<dbReference type="SMART" id="SM00864">
    <property type="entry name" value="Tubulin"/>
    <property type="match status" value="1"/>
</dbReference>
<keyword evidence="3" id="KW-0132">Cell division</keyword>
<sequence>MPYLFVGAGQAGSSIVDEIFAHKNMDEIATHLVFNSTVRDLRKLTNIDRNSWYGIAEGTGLVPGTTDGFEEQVTGGFGRNPVRADEVLADNRAALDNTLYDELTERVEIDEGTASTASDNAEAGAETTATESVVETEETNVPFAFVFCGLGGGTGCGITAHLIDAIDEYTNGTCKTIAVCVLPNTQGPVGTVDDESDEGASPSRQAWNARYGLNQIEQVADGIILVDNERLSYHEAAEGQFTDLNEYVASAIVSLISGTVLERIDRSEYDVDPPIIDIQDIVTSLSFGLGEDTETGYASMGRSVEMTKSLAGYLLPFIGQNKIDATALSQVAELKQTVADVDTREARKAVGLLRAPSTYIADTDYQIQTSTLRSFLHARCDEVNLGATLTNRSLVSFTTLFTYRREDLERLAELETLAEEYETESDAVIA</sequence>
<feature type="domain" description="Tubulin/FtsZ GTPase" evidence="2">
    <location>
        <begin position="2"/>
        <end position="260"/>
    </location>
</feature>
<organism evidence="3 4">
    <name type="scientific">Haloquadratum walsbyi J07HQW1</name>
    <dbReference type="NCBI Taxonomy" id="1238424"/>
    <lineage>
        <taxon>Archaea</taxon>
        <taxon>Methanobacteriati</taxon>
        <taxon>Methanobacteriota</taxon>
        <taxon>Stenosarchaea group</taxon>
        <taxon>Halobacteria</taxon>
        <taxon>Halobacteriales</taxon>
        <taxon>Haloferacaceae</taxon>
        <taxon>Haloquadratum</taxon>
    </lineage>
</organism>
<proteinExistence type="predicted"/>
<dbReference type="InterPro" id="IPR003008">
    <property type="entry name" value="Tubulin_FtsZ_GTPase"/>
</dbReference>
<dbReference type="STRING" id="1238424.J07HQW1_00739"/>
<protein>
    <submittedName>
        <fullName evidence="3">Cell division GTPase</fullName>
    </submittedName>
</protein>
<name>U1PAX4_9EURY</name>
<evidence type="ECO:0000313" key="3">
    <source>
        <dbReference type="EMBL" id="ERG90712.1"/>
    </source>
</evidence>
<dbReference type="Proteomes" id="UP000030649">
    <property type="component" value="Unassembled WGS sequence"/>
</dbReference>
<reference evidence="3 4" key="1">
    <citation type="journal article" date="2013" name="PLoS ONE">
        <title>Assembly-driven community genomics of a hypersaline microbial ecosystem.</title>
        <authorList>
            <person name="Podell S."/>
            <person name="Ugalde J.A."/>
            <person name="Narasingarao P."/>
            <person name="Banfield J.F."/>
            <person name="Heidelberg K.B."/>
            <person name="Allen E.E."/>
        </authorList>
    </citation>
    <scope>NUCLEOTIDE SEQUENCE [LARGE SCALE GENOMIC DNA]</scope>
    <source>
        <strain evidence="4">J07HQW1</strain>
    </source>
</reference>
<dbReference type="EMBL" id="KE356560">
    <property type="protein sequence ID" value="ERG90712.1"/>
    <property type="molecule type" value="Genomic_DNA"/>
</dbReference>
<dbReference type="HOGENOM" id="CLU_638745_0_0_2"/>
<dbReference type="SUPFAM" id="SSF52490">
    <property type="entry name" value="Tubulin nucleotide-binding domain-like"/>
    <property type="match status" value="1"/>
</dbReference>
<dbReference type="Gene3D" id="3.40.50.1440">
    <property type="entry name" value="Tubulin/FtsZ, GTPase domain"/>
    <property type="match status" value="1"/>
</dbReference>
<evidence type="ECO:0000256" key="1">
    <source>
        <dbReference type="SAM" id="MobiDB-lite"/>
    </source>
</evidence>
<dbReference type="GO" id="GO:0005525">
    <property type="term" value="F:GTP binding"/>
    <property type="evidence" value="ECO:0007669"/>
    <property type="project" value="InterPro"/>
</dbReference>
<evidence type="ECO:0000313" key="4">
    <source>
        <dbReference type="Proteomes" id="UP000030649"/>
    </source>
</evidence>
<dbReference type="InterPro" id="IPR036525">
    <property type="entry name" value="Tubulin/FtsZ_GTPase_sf"/>
</dbReference>